<dbReference type="AlphaFoldDB" id="A0AAD6TBS6"/>
<dbReference type="EMBL" id="JARJCM010000012">
    <property type="protein sequence ID" value="KAJ7042450.1"/>
    <property type="molecule type" value="Genomic_DNA"/>
</dbReference>
<evidence type="ECO:0000256" key="2">
    <source>
        <dbReference type="SAM" id="Phobius"/>
    </source>
</evidence>
<dbReference type="Proteomes" id="UP001218188">
    <property type="component" value="Unassembled WGS sequence"/>
</dbReference>
<feature type="compositionally biased region" description="Polar residues" evidence="1">
    <location>
        <begin position="497"/>
        <end position="513"/>
    </location>
</feature>
<reference evidence="3" key="1">
    <citation type="submission" date="2023-03" db="EMBL/GenBank/DDBJ databases">
        <title>Massive genome expansion in bonnet fungi (Mycena s.s.) driven by repeated elements and novel gene families across ecological guilds.</title>
        <authorList>
            <consortium name="Lawrence Berkeley National Laboratory"/>
            <person name="Harder C.B."/>
            <person name="Miyauchi S."/>
            <person name="Viragh M."/>
            <person name="Kuo A."/>
            <person name="Thoen E."/>
            <person name="Andreopoulos B."/>
            <person name="Lu D."/>
            <person name="Skrede I."/>
            <person name="Drula E."/>
            <person name="Henrissat B."/>
            <person name="Morin E."/>
            <person name="Kohler A."/>
            <person name="Barry K."/>
            <person name="LaButti K."/>
            <person name="Morin E."/>
            <person name="Salamov A."/>
            <person name="Lipzen A."/>
            <person name="Mereny Z."/>
            <person name="Hegedus B."/>
            <person name="Baldrian P."/>
            <person name="Stursova M."/>
            <person name="Weitz H."/>
            <person name="Taylor A."/>
            <person name="Grigoriev I.V."/>
            <person name="Nagy L.G."/>
            <person name="Martin F."/>
            <person name="Kauserud H."/>
        </authorList>
    </citation>
    <scope>NUCLEOTIDE SEQUENCE</scope>
    <source>
        <strain evidence="3">CBHHK200</strain>
    </source>
</reference>
<organism evidence="3 4">
    <name type="scientific">Mycena alexandri</name>
    <dbReference type="NCBI Taxonomy" id="1745969"/>
    <lineage>
        <taxon>Eukaryota</taxon>
        <taxon>Fungi</taxon>
        <taxon>Dikarya</taxon>
        <taxon>Basidiomycota</taxon>
        <taxon>Agaricomycotina</taxon>
        <taxon>Agaricomycetes</taxon>
        <taxon>Agaricomycetidae</taxon>
        <taxon>Agaricales</taxon>
        <taxon>Marasmiineae</taxon>
        <taxon>Mycenaceae</taxon>
        <taxon>Mycena</taxon>
    </lineage>
</organism>
<feature type="region of interest" description="Disordered" evidence="1">
    <location>
        <begin position="1"/>
        <end position="21"/>
    </location>
</feature>
<keyword evidence="2" id="KW-0812">Transmembrane</keyword>
<feature type="transmembrane region" description="Helical" evidence="2">
    <location>
        <begin position="229"/>
        <end position="252"/>
    </location>
</feature>
<keyword evidence="2" id="KW-0472">Membrane</keyword>
<gene>
    <name evidence="3" type="ORF">C8F04DRAFT_1390447</name>
</gene>
<feature type="transmembrane region" description="Helical" evidence="2">
    <location>
        <begin position="391"/>
        <end position="414"/>
    </location>
</feature>
<feature type="transmembrane region" description="Helical" evidence="2">
    <location>
        <begin position="88"/>
        <end position="109"/>
    </location>
</feature>
<keyword evidence="2" id="KW-1133">Transmembrane helix</keyword>
<feature type="transmembrane region" description="Helical" evidence="2">
    <location>
        <begin position="153"/>
        <end position="175"/>
    </location>
</feature>
<feature type="compositionally biased region" description="Polar residues" evidence="1">
    <location>
        <begin position="545"/>
        <end position="558"/>
    </location>
</feature>
<protein>
    <submittedName>
        <fullName evidence="3">Uncharacterized protein</fullName>
    </submittedName>
</protein>
<feature type="region of interest" description="Disordered" evidence="1">
    <location>
        <begin position="469"/>
        <end position="558"/>
    </location>
</feature>
<proteinExistence type="predicted"/>
<keyword evidence="4" id="KW-1185">Reference proteome</keyword>
<comment type="caution">
    <text evidence="3">The sequence shown here is derived from an EMBL/GenBank/DDBJ whole genome shotgun (WGS) entry which is preliminary data.</text>
</comment>
<evidence type="ECO:0000313" key="3">
    <source>
        <dbReference type="EMBL" id="KAJ7042450.1"/>
    </source>
</evidence>
<evidence type="ECO:0000256" key="1">
    <source>
        <dbReference type="SAM" id="MobiDB-lite"/>
    </source>
</evidence>
<feature type="transmembrane region" description="Helical" evidence="2">
    <location>
        <begin position="187"/>
        <end position="209"/>
    </location>
</feature>
<sequence length="578" mass="63784">MMAASATQTPSRTVFSGTGPQLLPRITPSPCCEPTAIAVAIELSTTVVVADYTQFYDTPISAFHPVYLALPDGSLTTVPFMDDLARSYLSLLVTAMLASLFLRNIVVSFDYFRRATMKRRTLFILLLCSQLLSLGLAPQLASYFSTKLDCTAVMSVSSSATGISLALLMSGVLGLKAYRCLDSSRIVLLVLGGFFCASTALLVLQLTSIRGVRRLSGGCSSVFLTERFIRAYVLIQLGHSFFICCCFCYAVWTSRASPAVRGRLSVRVTLVDFPDVKFDKPTRRVWWKQLLGLGGSASNLPALDVSNGADHLHSSSDVQYSSSTREHPVARPRRPDAFTFSRRRVSDPILEQPLNPVAEAREPGAPYQTPSSLSRLIPPMELFHKVMKDELCYTTTITVTTVILAFLLVCGVNFKNSLDMTGWVAANWAIISVLVIHSFGRVIRRHETEALVQHPSAWPERDINHRSPYARRAFPPPQLRDQLPEDPFSDARGIRESMTSWNSGYPSSPSPVASTRDRRLSLTSPFSDIPSHRNTLLDPPDTDPFFSSQQGGTPRLSGTSFEEKIQNTVDHFLVLVVD</sequence>
<feature type="compositionally biased region" description="Polar residues" evidence="1">
    <location>
        <begin position="1"/>
        <end position="19"/>
    </location>
</feature>
<feature type="transmembrane region" description="Helical" evidence="2">
    <location>
        <begin position="420"/>
        <end position="439"/>
    </location>
</feature>
<evidence type="ECO:0000313" key="4">
    <source>
        <dbReference type="Proteomes" id="UP001218188"/>
    </source>
</evidence>
<feature type="transmembrane region" description="Helical" evidence="2">
    <location>
        <begin position="121"/>
        <end position="141"/>
    </location>
</feature>
<name>A0AAD6TBS6_9AGAR</name>
<accession>A0AAD6TBS6</accession>